<keyword evidence="7" id="KW-0325">Glycoprotein</keyword>
<organism evidence="12 13">
    <name type="scientific">Quercus rubra</name>
    <name type="common">Northern red oak</name>
    <name type="synonym">Quercus borealis</name>
    <dbReference type="NCBI Taxonomy" id="3512"/>
    <lineage>
        <taxon>Eukaryota</taxon>
        <taxon>Viridiplantae</taxon>
        <taxon>Streptophyta</taxon>
        <taxon>Embryophyta</taxon>
        <taxon>Tracheophyta</taxon>
        <taxon>Spermatophyta</taxon>
        <taxon>Magnoliopsida</taxon>
        <taxon>eudicotyledons</taxon>
        <taxon>Gunneridae</taxon>
        <taxon>Pentapetalae</taxon>
        <taxon>rosids</taxon>
        <taxon>fabids</taxon>
        <taxon>Fagales</taxon>
        <taxon>Fagaceae</taxon>
        <taxon>Quercus</taxon>
    </lineage>
</organism>
<evidence type="ECO:0000256" key="3">
    <source>
        <dbReference type="ARBA" id="ARBA00022475"/>
    </source>
</evidence>
<evidence type="ECO:0000256" key="8">
    <source>
        <dbReference type="ARBA" id="ARBA00023288"/>
    </source>
</evidence>
<dbReference type="GO" id="GO:0098552">
    <property type="term" value="C:side of membrane"/>
    <property type="evidence" value="ECO:0007669"/>
    <property type="project" value="UniProtKB-KW"/>
</dbReference>
<keyword evidence="8" id="KW-0449">Lipoprotein</keyword>
<evidence type="ECO:0000256" key="7">
    <source>
        <dbReference type="ARBA" id="ARBA00023180"/>
    </source>
</evidence>
<dbReference type="GO" id="GO:0005886">
    <property type="term" value="C:plasma membrane"/>
    <property type="evidence" value="ECO:0007669"/>
    <property type="project" value="UniProtKB-SubCell"/>
</dbReference>
<dbReference type="Pfam" id="PF14368">
    <property type="entry name" value="LTP_2"/>
    <property type="match status" value="1"/>
</dbReference>
<feature type="region of interest" description="Disordered" evidence="9">
    <location>
        <begin position="120"/>
        <end position="274"/>
    </location>
</feature>
<feature type="compositionally biased region" description="Pro residues" evidence="9">
    <location>
        <begin position="123"/>
        <end position="220"/>
    </location>
</feature>
<feature type="chain" id="PRO_5042944704" description="Bifunctional inhibitor/plant lipid transfer protein/seed storage helical domain-containing protein" evidence="10">
    <location>
        <begin position="21"/>
        <end position="316"/>
    </location>
</feature>
<dbReference type="CDD" id="cd00010">
    <property type="entry name" value="AAI_LTSS"/>
    <property type="match status" value="1"/>
</dbReference>
<accession>A0AAN7E1B8</accession>
<keyword evidence="4" id="KW-0336">GPI-anchor</keyword>
<comment type="similarity">
    <text evidence="2">Belongs to the plant LTP family.</text>
</comment>
<protein>
    <recommendedName>
        <fullName evidence="11">Bifunctional inhibitor/plant lipid transfer protein/seed storage helical domain-containing protein</fullName>
    </recommendedName>
</protein>
<evidence type="ECO:0000256" key="6">
    <source>
        <dbReference type="ARBA" id="ARBA00023157"/>
    </source>
</evidence>
<evidence type="ECO:0000256" key="2">
    <source>
        <dbReference type="ARBA" id="ARBA00009748"/>
    </source>
</evidence>
<feature type="compositionally biased region" description="Pro residues" evidence="9">
    <location>
        <begin position="238"/>
        <end position="257"/>
    </location>
</feature>
<evidence type="ECO:0000259" key="11">
    <source>
        <dbReference type="Pfam" id="PF14368"/>
    </source>
</evidence>
<feature type="compositionally biased region" description="Low complexity" evidence="9">
    <location>
        <begin position="226"/>
        <end position="237"/>
    </location>
</feature>
<comment type="subcellular location">
    <subcellularLocation>
        <location evidence="1">Cell membrane</location>
        <topology evidence="1">Lipid-anchor</topology>
        <topology evidence="1">GPI-anchor</topology>
    </subcellularLocation>
</comment>
<evidence type="ECO:0000256" key="9">
    <source>
        <dbReference type="SAM" id="MobiDB-lite"/>
    </source>
</evidence>
<dbReference type="Gene3D" id="1.10.110.10">
    <property type="entry name" value="Plant lipid-transfer and hydrophobic proteins"/>
    <property type="match status" value="1"/>
</dbReference>
<keyword evidence="3" id="KW-1003">Cell membrane</keyword>
<evidence type="ECO:0000313" key="12">
    <source>
        <dbReference type="EMBL" id="KAK4559665.1"/>
    </source>
</evidence>
<dbReference type="EMBL" id="JAXUIC010000012">
    <property type="protein sequence ID" value="KAK4559665.1"/>
    <property type="molecule type" value="Genomic_DNA"/>
</dbReference>
<dbReference type="AlphaFoldDB" id="A0AAN7E1B8"/>
<evidence type="ECO:0000256" key="5">
    <source>
        <dbReference type="ARBA" id="ARBA00022729"/>
    </source>
</evidence>
<evidence type="ECO:0000256" key="4">
    <source>
        <dbReference type="ARBA" id="ARBA00022622"/>
    </source>
</evidence>
<name>A0AAN7E1B8_QUERU</name>
<sequence>MKRIFIFASIFYTLLLLSNGDNDYSPSTTPDSDCSAIVYDVLDCIPYLSAESEQTKVDALCCSSFEAVLEISRECICVALKGSRELGLTLNIARAIALPSACGSSVLSFTDCDILGSPMTAPVNPPNSSPPEYTPSPSPPEYTPSPSSPTAPSPSLPEYTPSPPPPEYTPPSSPTTPSPSPTKSTPPIPGPPEFTPPSSSPSNPTLPSPNPLKKTPPSPSPLDYASPSPSSPKTTFPIPSPPKNAPPPKLPKPPTQVPPNSNTPVPACSNNNTKGGMFARAPPVSSPVVHAGTYSTSVSFVILLSMLIATFSCIMV</sequence>
<keyword evidence="13" id="KW-1185">Reference proteome</keyword>
<dbReference type="InterPro" id="IPR016140">
    <property type="entry name" value="Bifunc_inhib/LTP/seed_store"/>
</dbReference>
<gene>
    <name evidence="12" type="ORF">RGQ29_008744</name>
</gene>
<dbReference type="PANTHER" id="PTHR33044">
    <property type="entry name" value="BIFUNCTIONAL INHIBITOR/LIPID-TRANSFER PROTEIN/SEED STORAGE 2S ALBUMIN SUPERFAMILY PROTEIN-RELATED"/>
    <property type="match status" value="1"/>
</dbReference>
<dbReference type="SUPFAM" id="SSF47699">
    <property type="entry name" value="Bifunctional inhibitor/lipid-transfer protein/seed storage 2S albumin"/>
    <property type="match status" value="1"/>
</dbReference>
<keyword evidence="6" id="KW-1015">Disulfide bond</keyword>
<feature type="compositionally biased region" description="Polar residues" evidence="9">
    <location>
        <begin position="260"/>
        <end position="274"/>
    </location>
</feature>
<keyword evidence="5 10" id="KW-0732">Signal</keyword>
<dbReference type="InterPro" id="IPR036312">
    <property type="entry name" value="Bifun_inhib/LTP/seed_sf"/>
</dbReference>
<dbReference type="PRINTS" id="PR01217">
    <property type="entry name" value="PRICHEXTENSN"/>
</dbReference>
<dbReference type="Proteomes" id="UP001324115">
    <property type="component" value="Unassembled WGS sequence"/>
</dbReference>
<reference evidence="12 13" key="1">
    <citation type="journal article" date="2023" name="G3 (Bethesda)">
        <title>A haplotype-resolved chromosome-scale genome for Quercus rubra L. provides insights into the genetics of adaptive traits for red oak species.</title>
        <authorList>
            <person name="Kapoor B."/>
            <person name="Jenkins J."/>
            <person name="Schmutz J."/>
            <person name="Zhebentyayeva T."/>
            <person name="Kuelheim C."/>
            <person name="Coggeshall M."/>
            <person name="Heim C."/>
            <person name="Lasky J.R."/>
            <person name="Leites L."/>
            <person name="Islam-Faridi N."/>
            <person name="Romero-Severson J."/>
            <person name="DeLeo V.L."/>
            <person name="Lucas S.M."/>
            <person name="Lazic D."/>
            <person name="Gailing O."/>
            <person name="Carlson J."/>
            <person name="Staton M."/>
        </authorList>
    </citation>
    <scope>NUCLEOTIDE SEQUENCE [LARGE SCALE GENOMIC DNA]</scope>
    <source>
        <strain evidence="12">Pseudo-F2</strain>
    </source>
</reference>
<evidence type="ECO:0000256" key="1">
    <source>
        <dbReference type="ARBA" id="ARBA00004609"/>
    </source>
</evidence>
<evidence type="ECO:0000313" key="13">
    <source>
        <dbReference type="Proteomes" id="UP001324115"/>
    </source>
</evidence>
<evidence type="ECO:0000256" key="10">
    <source>
        <dbReference type="SAM" id="SignalP"/>
    </source>
</evidence>
<dbReference type="InterPro" id="IPR043325">
    <property type="entry name" value="LTSS"/>
</dbReference>
<proteinExistence type="inferred from homology"/>
<feature type="domain" description="Bifunctional inhibitor/plant lipid transfer protein/seed storage helical" evidence="11">
    <location>
        <begin position="28"/>
        <end position="112"/>
    </location>
</feature>
<feature type="signal peptide" evidence="10">
    <location>
        <begin position="1"/>
        <end position="20"/>
    </location>
</feature>
<keyword evidence="4" id="KW-0472">Membrane</keyword>
<comment type="caution">
    <text evidence="12">The sequence shown here is derived from an EMBL/GenBank/DDBJ whole genome shotgun (WGS) entry which is preliminary data.</text>
</comment>